<evidence type="ECO:0000313" key="4">
    <source>
        <dbReference type="Proteomes" id="UP000657592"/>
    </source>
</evidence>
<proteinExistence type="predicted"/>
<dbReference type="GO" id="GO:0004722">
    <property type="term" value="F:protein serine/threonine phosphatase activity"/>
    <property type="evidence" value="ECO:0007669"/>
    <property type="project" value="InterPro"/>
</dbReference>
<dbReference type="Proteomes" id="UP000657592">
    <property type="component" value="Unassembled WGS sequence"/>
</dbReference>
<accession>A0A917IK82</accession>
<dbReference type="InterPro" id="IPR015655">
    <property type="entry name" value="PP2C"/>
</dbReference>
<dbReference type="PANTHER" id="PTHR47992">
    <property type="entry name" value="PROTEIN PHOSPHATASE"/>
    <property type="match status" value="1"/>
</dbReference>
<dbReference type="PROSITE" id="PS51746">
    <property type="entry name" value="PPM_2"/>
    <property type="match status" value="1"/>
</dbReference>
<dbReference type="SUPFAM" id="SSF81606">
    <property type="entry name" value="PP2C-like"/>
    <property type="match status" value="1"/>
</dbReference>
<dbReference type="CDD" id="cd00143">
    <property type="entry name" value="PP2Cc"/>
    <property type="match status" value="1"/>
</dbReference>
<dbReference type="AlphaFoldDB" id="A0A917IK82"/>
<sequence>MTCPIVAMSGAATDAGLRRPLNEDAFLSVPPVFLVADGMGGHDRGEVAAATAIAAFEGFAGRASLGIEDVREALARARADVDGLSQGAAAGAGTTLSGVVIAEVAGEGYWLALNVGDSRTYRFAGGVLEQISVDHSIVQEMLDRGELTPEDAARDRRRNVITRALGAGSAAEADFWMIPAAAGDRILVCSDGLPGELPAERIQAILLVESHPQAAATRLVQEAVMRGGRDNVTAIVVDAVAVARRGGGAPEGTGSDADSDTLPRETVGGRR</sequence>
<protein>
    <submittedName>
        <fullName evidence="3">Serine/threonine protein phosphatase</fullName>
    </submittedName>
</protein>
<feature type="region of interest" description="Disordered" evidence="1">
    <location>
        <begin position="246"/>
        <end position="271"/>
    </location>
</feature>
<dbReference type="Gene3D" id="3.60.40.10">
    <property type="entry name" value="PPM-type phosphatase domain"/>
    <property type="match status" value="1"/>
</dbReference>
<feature type="domain" description="PPM-type phosphatase" evidence="2">
    <location>
        <begin position="8"/>
        <end position="239"/>
    </location>
</feature>
<evidence type="ECO:0000313" key="3">
    <source>
        <dbReference type="EMBL" id="GGH50894.1"/>
    </source>
</evidence>
<comment type="caution">
    <text evidence="3">The sequence shown here is derived from an EMBL/GenBank/DDBJ whole genome shotgun (WGS) entry which is preliminary data.</text>
</comment>
<dbReference type="InterPro" id="IPR001932">
    <property type="entry name" value="PPM-type_phosphatase-like_dom"/>
</dbReference>
<dbReference type="SMART" id="SM00332">
    <property type="entry name" value="PP2Cc"/>
    <property type="match status" value="1"/>
</dbReference>
<reference evidence="3" key="2">
    <citation type="submission" date="2020-09" db="EMBL/GenBank/DDBJ databases">
        <authorList>
            <person name="Sun Q."/>
            <person name="Zhou Y."/>
        </authorList>
    </citation>
    <scope>NUCLEOTIDE SEQUENCE</scope>
    <source>
        <strain evidence="3">CGMCC 1.15794</strain>
    </source>
</reference>
<gene>
    <name evidence="3" type="ORF">GCM10010921_29960</name>
</gene>
<name>A0A917IK82_9MICO</name>
<dbReference type="RefSeq" id="WP_188757204.1">
    <property type="nucleotide sequence ID" value="NZ_BMJY01000023.1"/>
</dbReference>
<evidence type="ECO:0000259" key="2">
    <source>
        <dbReference type="PROSITE" id="PS51746"/>
    </source>
</evidence>
<keyword evidence="4" id="KW-1185">Reference proteome</keyword>
<evidence type="ECO:0000256" key="1">
    <source>
        <dbReference type="SAM" id="MobiDB-lite"/>
    </source>
</evidence>
<dbReference type="EMBL" id="BMJY01000023">
    <property type="protein sequence ID" value="GGH50894.1"/>
    <property type="molecule type" value="Genomic_DNA"/>
</dbReference>
<dbReference type="InterPro" id="IPR036457">
    <property type="entry name" value="PPM-type-like_dom_sf"/>
</dbReference>
<organism evidence="3 4">
    <name type="scientific">Microbacterium album</name>
    <dbReference type="NCBI Taxonomy" id="2053191"/>
    <lineage>
        <taxon>Bacteria</taxon>
        <taxon>Bacillati</taxon>
        <taxon>Actinomycetota</taxon>
        <taxon>Actinomycetes</taxon>
        <taxon>Micrococcales</taxon>
        <taxon>Microbacteriaceae</taxon>
        <taxon>Microbacterium</taxon>
    </lineage>
</organism>
<dbReference type="SMART" id="SM00331">
    <property type="entry name" value="PP2C_SIG"/>
    <property type="match status" value="1"/>
</dbReference>
<reference evidence="3" key="1">
    <citation type="journal article" date="2014" name="Int. J. Syst. Evol. Microbiol.">
        <title>Complete genome sequence of Corynebacterium casei LMG S-19264T (=DSM 44701T), isolated from a smear-ripened cheese.</title>
        <authorList>
            <consortium name="US DOE Joint Genome Institute (JGI-PGF)"/>
            <person name="Walter F."/>
            <person name="Albersmeier A."/>
            <person name="Kalinowski J."/>
            <person name="Ruckert C."/>
        </authorList>
    </citation>
    <scope>NUCLEOTIDE SEQUENCE</scope>
    <source>
        <strain evidence="3">CGMCC 1.15794</strain>
    </source>
</reference>
<dbReference type="Pfam" id="PF13672">
    <property type="entry name" value="PP2C_2"/>
    <property type="match status" value="1"/>
</dbReference>